<dbReference type="Proteomes" id="UP001244341">
    <property type="component" value="Chromosome 10b"/>
</dbReference>
<proteinExistence type="predicted"/>
<feature type="compositionally biased region" description="Low complexity" evidence="1">
    <location>
        <begin position="50"/>
        <end position="65"/>
    </location>
</feature>
<feature type="compositionally biased region" description="Low complexity" evidence="1">
    <location>
        <begin position="144"/>
        <end position="155"/>
    </location>
</feature>
<feature type="compositionally biased region" description="Polar residues" evidence="1">
    <location>
        <begin position="19"/>
        <end position="39"/>
    </location>
</feature>
<name>A0ABY8UF07_TETOB</name>
<organism evidence="2 3">
    <name type="scientific">Tetradesmus obliquus</name>
    <name type="common">Green alga</name>
    <name type="synonym">Acutodesmus obliquus</name>
    <dbReference type="NCBI Taxonomy" id="3088"/>
    <lineage>
        <taxon>Eukaryota</taxon>
        <taxon>Viridiplantae</taxon>
        <taxon>Chlorophyta</taxon>
        <taxon>core chlorophytes</taxon>
        <taxon>Chlorophyceae</taxon>
        <taxon>CS clade</taxon>
        <taxon>Sphaeropleales</taxon>
        <taxon>Scenedesmaceae</taxon>
        <taxon>Tetradesmus</taxon>
    </lineage>
</organism>
<protein>
    <recommendedName>
        <fullName evidence="4">Rho termination factor N-terminal domain-containing protein</fullName>
    </recommendedName>
</protein>
<evidence type="ECO:0008006" key="4">
    <source>
        <dbReference type="Google" id="ProtNLM"/>
    </source>
</evidence>
<evidence type="ECO:0000256" key="1">
    <source>
        <dbReference type="SAM" id="MobiDB-lite"/>
    </source>
</evidence>
<evidence type="ECO:0000313" key="2">
    <source>
        <dbReference type="EMBL" id="WIA18706.1"/>
    </source>
</evidence>
<feature type="region of interest" description="Disordered" evidence="1">
    <location>
        <begin position="1"/>
        <end position="161"/>
    </location>
</feature>
<reference evidence="2 3" key="1">
    <citation type="submission" date="2023-05" db="EMBL/GenBank/DDBJ databases">
        <title>A 100% complete, gapless, phased diploid assembly of the Scenedesmus obliquus UTEX 3031 genome.</title>
        <authorList>
            <person name="Biondi T.C."/>
            <person name="Hanschen E.R."/>
            <person name="Kwon T."/>
            <person name="Eng W."/>
            <person name="Kruse C.P.S."/>
            <person name="Koehler S.I."/>
            <person name="Kunde Y."/>
            <person name="Gleasner C.D."/>
            <person name="You Mak K.T."/>
            <person name="Polle J."/>
            <person name="Hovde B.T."/>
            <person name="Starkenburg S.R."/>
        </authorList>
    </citation>
    <scope>NUCLEOTIDE SEQUENCE [LARGE SCALE GENOMIC DNA]</scope>
    <source>
        <strain evidence="2 3">DOE0152z</strain>
    </source>
</reference>
<sequence>MASCHSLLSRKTAAGYKAASSTSTCRPQLRPTTTLQHTSRCVHVAAAPNSSSWYEQSTSRSSSSSGGSGSNSGSSSGTGGDKQQRQRSRHYYDTTPKRGKHGSETAPSSRPRYQNNRENDHEEDHQDDENGPGWWEVPREVRRAQQQQQQAAAAAGSSDDMDLLPWQEERLLLAAAGSKKKMQVQALATDLGLDSSRKGKRLPAEVLRTLEGVYSRSPWPSKEVVAGLFDLHRLPSKEVVAGLFDLHRLPRDIVLDCALPSPKKFKGAKLAEDLGIKVTNTENKAGKGPAGLEISGISFVARDGAKAWRGAWRRRRAAEGLPAQRLDFQQWFL</sequence>
<feature type="compositionally biased region" description="Basic and acidic residues" evidence="1">
    <location>
        <begin position="115"/>
        <end position="124"/>
    </location>
</feature>
<evidence type="ECO:0000313" key="3">
    <source>
        <dbReference type="Proteomes" id="UP001244341"/>
    </source>
</evidence>
<feature type="compositionally biased region" description="Gly residues" evidence="1">
    <location>
        <begin position="66"/>
        <end position="80"/>
    </location>
</feature>
<gene>
    <name evidence="2" type="ORF">OEZ85_003406</name>
</gene>
<dbReference type="EMBL" id="CP126217">
    <property type="protein sequence ID" value="WIA18706.1"/>
    <property type="molecule type" value="Genomic_DNA"/>
</dbReference>
<accession>A0ABY8UF07</accession>
<keyword evidence="3" id="KW-1185">Reference proteome</keyword>